<sequence>MDKFADTTSNLDSQHYPFVSKQVVSKLTGLSGDTLKRYRLQGKLQKDIHWVVLNSRVVRYNITLVLDWVQNHVSNPNAHLRAIDNYLAYLPSNQRKRRQSRS</sequence>
<keyword evidence="2" id="KW-1185">Reference proteome</keyword>
<protein>
    <recommendedName>
        <fullName evidence="3">DNA-binding protein</fullName>
    </recommendedName>
</protein>
<name>A0ABR8KEW6_9NOSO</name>
<proteinExistence type="predicted"/>
<dbReference type="EMBL" id="JACJTU010000043">
    <property type="protein sequence ID" value="MBD2738109.1"/>
    <property type="molecule type" value="Genomic_DNA"/>
</dbReference>
<accession>A0ABR8KEW6</accession>
<evidence type="ECO:0000313" key="1">
    <source>
        <dbReference type="EMBL" id="MBD2738109.1"/>
    </source>
</evidence>
<dbReference type="Proteomes" id="UP000637383">
    <property type="component" value="Unassembled WGS sequence"/>
</dbReference>
<dbReference type="RefSeq" id="WP_190958667.1">
    <property type="nucleotide sequence ID" value="NZ_JACJTU010000043.1"/>
</dbReference>
<evidence type="ECO:0008006" key="3">
    <source>
        <dbReference type="Google" id="ProtNLM"/>
    </source>
</evidence>
<evidence type="ECO:0000313" key="2">
    <source>
        <dbReference type="Proteomes" id="UP000637383"/>
    </source>
</evidence>
<organism evidence="1 2">
    <name type="scientific">Nostoc paludosum FACHB-159</name>
    <dbReference type="NCBI Taxonomy" id="2692908"/>
    <lineage>
        <taxon>Bacteria</taxon>
        <taxon>Bacillati</taxon>
        <taxon>Cyanobacteriota</taxon>
        <taxon>Cyanophyceae</taxon>
        <taxon>Nostocales</taxon>
        <taxon>Nostocaceae</taxon>
        <taxon>Nostoc</taxon>
    </lineage>
</organism>
<gene>
    <name evidence="1" type="ORF">H6H03_30205</name>
</gene>
<comment type="caution">
    <text evidence="1">The sequence shown here is derived from an EMBL/GenBank/DDBJ whole genome shotgun (WGS) entry which is preliminary data.</text>
</comment>
<reference evidence="1 2" key="1">
    <citation type="journal article" date="2020" name="ISME J.">
        <title>Comparative genomics reveals insights into cyanobacterial evolution and habitat adaptation.</title>
        <authorList>
            <person name="Chen M.Y."/>
            <person name="Teng W.K."/>
            <person name="Zhao L."/>
            <person name="Hu C.X."/>
            <person name="Zhou Y.K."/>
            <person name="Han B.P."/>
            <person name="Song L.R."/>
            <person name="Shu W.S."/>
        </authorList>
    </citation>
    <scope>NUCLEOTIDE SEQUENCE [LARGE SCALE GENOMIC DNA]</scope>
    <source>
        <strain evidence="1 2">FACHB-159</strain>
    </source>
</reference>